<dbReference type="InterPro" id="IPR050464">
    <property type="entry name" value="Zeta_carotene_desat/Oxidored"/>
</dbReference>
<dbReference type="EMBL" id="BRXZ01000886">
    <property type="protein sequence ID" value="GMH56622.1"/>
    <property type="molecule type" value="Genomic_DNA"/>
</dbReference>
<dbReference type="AlphaFoldDB" id="A0A9W6ZLJ6"/>
<evidence type="ECO:0000313" key="1">
    <source>
        <dbReference type="EMBL" id="GMH56622.1"/>
    </source>
</evidence>
<sequence>MESSGEERKKIAVVGSGIAGLSCAWLLSQKHDVTIFEREKKLGMDAHAVINPDGTHFDVPLRIFNPEYYPNLTKLYETVGVKFQPVDFAFSCTYLLPGAGTMETLERERTETGLSFFRYSNMNSIVKFPYPSLSLDPMQKWVPGWVQAVRKYGKLCYELVYFFVIAPRHIGTSRMNNKSLGDYLRGEGYSQDFIGELLYPMLTVVCTCSYETLDKYPAEVIAAYHDSYGSWTWLPNPKRANRFSGGEHCRVTDGVCDVVAKLSADCKKLNLNAKCFEGTEGVTNKDFAAAAPPLRAWPSSSHLSSQCPGKLAASMCSIWMHNVDCTLDPSLIQTWNPIIEPAPEKVIVNSWFERPTLNTGTCRGIDLLASSQGEGGIYFV</sequence>
<dbReference type="PANTHER" id="PTHR42923">
    <property type="entry name" value="PROTOPORPHYRINOGEN OXIDASE"/>
    <property type="match status" value="1"/>
</dbReference>
<proteinExistence type="predicted"/>
<keyword evidence="2" id="KW-1185">Reference proteome</keyword>
<gene>
    <name evidence="1" type="ORF">TrRE_jg11411</name>
</gene>
<organism evidence="1 2">
    <name type="scientific">Triparma retinervis</name>
    <dbReference type="NCBI Taxonomy" id="2557542"/>
    <lineage>
        <taxon>Eukaryota</taxon>
        <taxon>Sar</taxon>
        <taxon>Stramenopiles</taxon>
        <taxon>Ochrophyta</taxon>
        <taxon>Bolidophyceae</taxon>
        <taxon>Parmales</taxon>
        <taxon>Triparmaceae</taxon>
        <taxon>Triparma</taxon>
    </lineage>
</organism>
<reference evidence="1" key="1">
    <citation type="submission" date="2022-07" db="EMBL/GenBank/DDBJ databases">
        <title>Genome analysis of Parmales, a sister group of diatoms, reveals the evolutionary specialization of diatoms from phago-mixotrophs to photoautotrophs.</title>
        <authorList>
            <person name="Ban H."/>
            <person name="Sato S."/>
            <person name="Yoshikawa S."/>
            <person name="Kazumasa Y."/>
            <person name="Nakamura Y."/>
            <person name="Ichinomiya M."/>
            <person name="Saitoh K."/>
            <person name="Sato N."/>
            <person name="Blanc-Mathieu R."/>
            <person name="Endo H."/>
            <person name="Kuwata A."/>
            <person name="Ogata H."/>
        </authorList>
    </citation>
    <scope>NUCLEOTIDE SEQUENCE</scope>
</reference>
<name>A0A9W6ZLJ6_9STRA</name>
<dbReference type="Proteomes" id="UP001165082">
    <property type="component" value="Unassembled WGS sequence"/>
</dbReference>
<dbReference type="GO" id="GO:0016491">
    <property type="term" value="F:oxidoreductase activity"/>
    <property type="evidence" value="ECO:0007669"/>
    <property type="project" value="TreeGrafter"/>
</dbReference>
<protein>
    <submittedName>
        <fullName evidence="1">Uncharacterized protein</fullName>
    </submittedName>
</protein>
<evidence type="ECO:0000313" key="2">
    <source>
        <dbReference type="Proteomes" id="UP001165082"/>
    </source>
</evidence>
<dbReference type="SUPFAM" id="SSF51905">
    <property type="entry name" value="FAD/NAD(P)-binding domain"/>
    <property type="match status" value="1"/>
</dbReference>
<accession>A0A9W6ZLJ6</accession>
<dbReference type="OrthoDB" id="5977668at2759"/>
<dbReference type="Gene3D" id="3.50.50.60">
    <property type="entry name" value="FAD/NAD(P)-binding domain"/>
    <property type="match status" value="1"/>
</dbReference>
<comment type="caution">
    <text evidence="1">The sequence shown here is derived from an EMBL/GenBank/DDBJ whole genome shotgun (WGS) entry which is preliminary data.</text>
</comment>
<dbReference type="Pfam" id="PF13450">
    <property type="entry name" value="NAD_binding_8"/>
    <property type="match status" value="1"/>
</dbReference>
<feature type="non-terminal residue" evidence="1">
    <location>
        <position position="380"/>
    </location>
</feature>
<dbReference type="PANTHER" id="PTHR42923:SF17">
    <property type="entry name" value="AMINE OXIDASE DOMAIN-CONTAINING PROTEIN"/>
    <property type="match status" value="1"/>
</dbReference>
<dbReference type="InterPro" id="IPR036188">
    <property type="entry name" value="FAD/NAD-bd_sf"/>
</dbReference>